<dbReference type="Proteomes" id="UP001301958">
    <property type="component" value="Unassembled WGS sequence"/>
</dbReference>
<dbReference type="AlphaFoldDB" id="A0AAN7BYN3"/>
<evidence type="ECO:0000313" key="3">
    <source>
        <dbReference type="Proteomes" id="UP001301958"/>
    </source>
</evidence>
<proteinExistence type="predicted"/>
<evidence type="ECO:0000313" key="2">
    <source>
        <dbReference type="EMBL" id="KAK4232064.1"/>
    </source>
</evidence>
<feature type="compositionally biased region" description="Basic and acidic residues" evidence="1">
    <location>
        <begin position="9"/>
        <end position="26"/>
    </location>
</feature>
<protein>
    <submittedName>
        <fullName evidence="2">Uncharacterized protein</fullName>
    </submittedName>
</protein>
<keyword evidence="3" id="KW-1185">Reference proteome</keyword>
<comment type="caution">
    <text evidence="2">The sequence shown here is derived from an EMBL/GenBank/DDBJ whole genome shotgun (WGS) entry which is preliminary data.</text>
</comment>
<dbReference type="EMBL" id="MU865289">
    <property type="protein sequence ID" value="KAK4232064.1"/>
    <property type="molecule type" value="Genomic_DNA"/>
</dbReference>
<reference evidence="2" key="1">
    <citation type="journal article" date="2023" name="Mol. Phylogenet. Evol.">
        <title>Genome-scale phylogeny and comparative genomics of the fungal order Sordariales.</title>
        <authorList>
            <person name="Hensen N."/>
            <person name="Bonometti L."/>
            <person name="Westerberg I."/>
            <person name="Brannstrom I.O."/>
            <person name="Guillou S."/>
            <person name="Cros-Aarteil S."/>
            <person name="Calhoun S."/>
            <person name="Haridas S."/>
            <person name="Kuo A."/>
            <person name="Mondo S."/>
            <person name="Pangilinan J."/>
            <person name="Riley R."/>
            <person name="LaButti K."/>
            <person name="Andreopoulos B."/>
            <person name="Lipzen A."/>
            <person name="Chen C."/>
            <person name="Yan M."/>
            <person name="Daum C."/>
            <person name="Ng V."/>
            <person name="Clum A."/>
            <person name="Steindorff A."/>
            <person name="Ohm R.A."/>
            <person name="Martin F."/>
            <person name="Silar P."/>
            <person name="Natvig D.O."/>
            <person name="Lalanne C."/>
            <person name="Gautier V."/>
            <person name="Ament-Velasquez S.L."/>
            <person name="Kruys A."/>
            <person name="Hutchinson M.I."/>
            <person name="Powell A.J."/>
            <person name="Barry K."/>
            <person name="Miller A.N."/>
            <person name="Grigoriev I.V."/>
            <person name="Debuchy R."/>
            <person name="Gladieux P."/>
            <person name="Hiltunen Thoren M."/>
            <person name="Johannesson H."/>
        </authorList>
    </citation>
    <scope>NUCLEOTIDE SEQUENCE</scope>
    <source>
        <strain evidence="2">CBS 990.96</strain>
    </source>
</reference>
<name>A0AAN7BYN3_9PEZI</name>
<accession>A0AAN7BYN3</accession>
<sequence length="66" mass="7696">MDTVRPLLRRSEEPEVVKKETRRRESGGSLNRKKMNANSYCGRHGDEFLFGGKGFGDLWRGLRRKE</sequence>
<organism evidence="2 3">
    <name type="scientific">Podospora fimiseda</name>
    <dbReference type="NCBI Taxonomy" id="252190"/>
    <lineage>
        <taxon>Eukaryota</taxon>
        <taxon>Fungi</taxon>
        <taxon>Dikarya</taxon>
        <taxon>Ascomycota</taxon>
        <taxon>Pezizomycotina</taxon>
        <taxon>Sordariomycetes</taxon>
        <taxon>Sordariomycetidae</taxon>
        <taxon>Sordariales</taxon>
        <taxon>Podosporaceae</taxon>
        <taxon>Podospora</taxon>
    </lineage>
</organism>
<feature type="region of interest" description="Disordered" evidence="1">
    <location>
        <begin position="1"/>
        <end position="37"/>
    </location>
</feature>
<evidence type="ECO:0000256" key="1">
    <source>
        <dbReference type="SAM" id="MobiDB-lite"/>
    </source>
</evidence>
<gene>
    <name evidence="2" type="ORF">QBC38DRAFT_353184</name>
</gene>
<reference evidence="2" key="2">
    <citation type="submission" date="2023-05" db="EMBL/GenBank/DDBJ databases">
        <authorList>
            <consortium name="Lawrence Berkeley National Laboratory"/>
            <person name="Steindorff A."/>
            <person name="Hensen N."/>
            <person name="Bonometti L."/>
            <person name="Westerberg I."/>
            <person name="Brannstrom I.O."/>
            <person name="Guillou S."/>
            <person name="Cros-Aarteil S."/>
            <person name="Calhoun S."/>
            <person name="Haridas S."/>
            <person name="Kuo A."/>
            <person name="Mondo S."/>
            <person name="Pangilinan J."/>
            <person name="Riley R."/>
            <person name="Labutti K."/>
            <person name="Andreopoulos B."/>
            <person name="Lipzen A."/>
            <person name="Chen C."/>
            <person name="Yanf M."/>
            <person name="Daum C."/>
            <person name="Ng V."/>
            <person name="Clum A."/>
            <person name="Ohm R."/>
            <person name="Martin F."/>
            <person name="Silar P."/>
            <person name="Natvig D."/>
            <person name="Lalanne C."/>
            <person name="Gautier V."/>
            <person name="Ament-Velasquez S.L."/>
            <person name="Kruys A."/>
            <person name="Hutchinson M.I."/>
            <person name="Powell A.J."/>
            <person name="Barry K."/>
            <person name="Miller A.N."/>
            <person name="Grigoriev I.V."/>
            <person name="Debuchy R."/>
            <person name="Gladieux P."/>
            <person name="Thoren M.H."/>
            <person name="Johannesson H."/>
        </authorList>
    </citation>
    <scope>NUCLEOTIDE SEQUENCE</scope>
    <source>
        <strain evidence="2">CBS 990.96</strain>
    </source>
</reference>